<feature type="compositionally biased region" description="Basic and acidic residues" evidence="2">
    <location>
        <begin position="1673"/>
        <end position="1686"/>
    </location>
</feature>
<organism evidence="3 4">
    <name type="scientific">Leptopilina boulardi Toti-like virus</name>
    <dbReference type="NCBI Taxonomy" id="1353795"/>
    <lineage>
        <taxon>Viruses</taxon>
        <taxon>Riboviria</taxon>
        <taxon>Orthornavirae</taxon>
        <taxon>Duplornaviricota</taxon>
        <taxon>Chrymotiviricetes</taxon>
        <taxon>Ghabrivirales</taxon>
        <taxon>Betatotivirineae</taxon>
        <taxon>Lebotiviridae</taxon>
        <taxon>Lebotivirus</taxon>
        <taxon>Lebotivirus ichi</taxon>
    </lineage>
</organism>
<feature type="region of interest" description="Disordered" evidence="2">
    <location>
        <begin position="80"/>
        <end position="153"/>
    </location>
</feature>
<dbReference type="Proteomes" id="UP000201908">
    <property type="component" value="Segment"/>
</dbReference>
<protein>
    <submittedName>
        <fullName evidence="3">Putative coat protein</fullName>
    </submittedName>
</protein>
<evidence type="ECO:0000256" key="1">
    <source>
        <dbReference type="SAM" id="Coils"/>
    </source>
</evidence>
<proteinExistence type="predicted"/>
<evidence type="ECO:0000313" key="4">
    <source>
        <dbReference type="Proteomes" id="UP000201908"/>
    </source>
</evidence>
<dbReference type="GO" id="GO:0019028">
    <property type="term" value="C:viral capsid"/>
    <property type="evidence" value="ECO:0007669"/>
    <property type="project" value="UniProtKB-KW"/>
</dbReference>
<dbReference type="KEGG" id="vg:20522566"/>
<evidence type="ECO:0000256" key="2">
    <source>
        <dbReference type="SAM" id="MobiDB-lite"/>
    </source>
</evidence>
<evidence type="ECO:0000313" key="3">
    <source>
        <dbReference type="EMBL" id="AGW80478.2"/>
    </source>
</evidence>
<feature type="region of interest" description="Disordered" evidence="2">
    <location>
        <begin position="190"/>
        <end position="211"/>
    </location>
</feature>
<keyword evidence="1" id="KW-0175">Coiled coil</keyword>
<name>A0A088BEI5_9VIRU</name>
<keyword evidence="4" id="KW-1185">Reference proteome</keyword>
<keyword evidence="3" id="KW-0946">Virion</keyword>
<sequence>MRKSRYDCYNDPRIPQGLTWSDDPKERALEYSMALGAAMGGPNWFESDDDDPISWEELAAEECVPPRLFKKWMKSRQKAGLECGGSGTTRRRFREGRTSRGEPVATSCSVDGSDDYAADNPVASTSRHPTAAADRRTDGPDSGAVSTPTEEENFPRFSELEMPDEPACNLLAALPCRGGGRPDDLAAPVPMESEEEYQPTSVLNTSKGDDGTEPYLTGDVGACVNVMWGLGVNQDGPDQRSAAERGFSWATMCAVSADGSGFVNTREVGVFERPVEAMFRSQDTDPSQRTRYVVKQGTSRAANPEVKKAGGKRVRKVAIGTRARAIAEKIHSNGPRVLGALEGGGKNPQWAAAVARAIVKIGMGSGTMRKWEDTFAGTLLTGKDEGRHMAERLKELVLLWAADRQGLLEEDDGSEGEGGAGPPSARGREGDAYKSDELASIAFGRCLSYGRMAAAILSRRVCPFCLFCSVASVDVDELEVAEHRPSSRDKSDKVMYDRLARGPTPHDTGGWLEAAARAHNKEQHALNGNIDAVTGNSPVRDGKVASCKVGYWDSATEMVRETDPWGDRLDRSMAAFPRLYYMDGESRIGWQGFCNYGTLHQSLYDEAEEQMAVEQEEARVCARRERSERRAARRAQRAARRDRAEGLSTLGVTPSTDTGGPLTPGDSSTPMSLGVTPGVGGGSGRFHCGGAVGRSTKGRGSILTARTMSLRSATRLREALGHGKSTPERCKTVMPGVNLDPVVSVPRVELTEAGGAIRKGTAYPDPHVDAAPPPDTLLDSMVCGGGVGEFSTPQGIPPPPVTVVDDQPSDAGSGEGESDSSDDDDSDAGGSPGRGPVGDGFDDTLEACSPGRPRMSKHDVNIHGFAGRTRWLGVGVSSAYHHGRLESTGIAEKLSDAGAGGGDVADVSRELNPGRAYWIWGQLCCTPQLAAGVLSAIKSERVDWRVLGYKITLYDMLREEVLTMPTGVDWAWAQKAAPTTTYTLLSDMGQWHYDAIVVECSVIELALRGQGEILVGEGVTQQAWSLRDERTAVVGWADNEAADDLGRYAWLVSHLTYPLAWVMDRVNVYTLGRVPRSETFIRTAGLVDVHSRVDRIIIVVPSKTKTHIRVGNATLAVAQTDRHGERIVPRVIHPVDLTQAVGEVVAYILNSKRGLRAAFTAYANPYFKGGFNWIEVESIINVLTVRFHQRVEAEYDIAAKKKLAYGAPADVLKMMGLDAAPSVTTDSFADYGGANAVSPVDHRCVRRIMARTYPAVSIGSWSNMAEVALCTGWACYNTFNAEKVELIAMRMFSSNTDRITRTRYLRVGYEEWKLAAALTDQVGFPLMDEPTRRQWPEMVDGGGKRSGGTNVEWFALGFITDKVKWAWSANVQVPKAGLTLTGLRTPSSAHRDILNTEWADFKMVGAGRTAACQYDKDDITNSSTVGRWRQFGHGEDDPQLWYALMRLNLEKVRWDLGYMTHPGNAAQANAKYAWLVDSLRMNSVALDAGWLCPGVAPQESIQWGWGVRVLEKVLVSDTLRSLTINCLSATLLTGSDFTVGTCLFRGSYDEPVVGVFRQYAGAARGLNPDLFDGGGKGKGGPAAPAEGHLKRILDLERQIEELRMASTAMEKALRNAQDPAEPPAAASDVAGGGKRLGVTNEGILAAAGNAGPVSRMISSNVVHAPPVLEEQQGGEKIRNTDESRKG</sequence>
<feature type="compositionally biased region" description="Acidic residues" evidence="2">
    <location>
        <begin position="816"/>
        <end position="827"/>
    </location>
</feature>
<accession>A0A088BEI5</accession>
<keyword evidence="3" id="KW-0167">Capsid protein</keyword>
<feature type="region of interest" description="Disordered" evidence="2">
    <location>
        <begin position="409"/>
        <end position="431"/>
    </location>
</feature>
<feature type="region of interest" description="Disordered" evidence="2">
    <location>
        <begin position="785"/>
        <end position="860"/>
    </location>
</feature>
<dbReference type="RefSeq" id="YP_009072447.2">
    <property type="nucleotide sequence ID" value="NC_025218.2"/>
</dbReference>
<feature type="compositionally biased region" description="Low complexity" evidence="2">
    <location>
        <begin position="802"/>
        <end position="812"/>
    </location>
</feature>
<feature type="coiled-coil region" evidence="1">
    <location>
        <begin position="1585"/>
        <end position="1615"/>
    </location>
</feature>
<feature type="region of interest" description="Disordered" evidence="2">
    <location>
        <begin position="1662"/>
        <end position="1686"/>
    </location>
</feature>
<reference evidence="3 4" key="1">
    <citation type="journal article" date="2016" name="J. Gen. Virol.">
        <title>Additional heritable virus in the parasitic wasp Leptopilina boulardi: prevalence, transmission and phenotypic effects.</title>
        <authorList>
            <person name="Martinez J."/>
            <person name="Lepetit D."/>
            <person name="Ravallec M."/>
            <person name="Fleury F."/>
            <person name="Varaldi J."/>
        </authorList>
    </citation>
    <scope>NUCLEOTIDE SEQUENCE [LARGE SCALE GENOMIC DNA]</scope>
    <source>
        <strain evidence="3 4">NSref</strain>
    </source>
</reference>
<dbReference type="EMBL" id="KF274642">
    <property type="protein sequence ID" value="AGW80478.2"/>
    <property type="molecule type" value="Genomic_RNA"/>
</dbReference>
<feature type="region of interest" description="Disordered" evidence="2">
    <location>
        <begin position="624"/>
        <end position="679"/>
    </location>
</feature>
<dbReference type="GeneID" id="20522566"/>